<dbReference type="PANTHER" id="PTHR36964:SF1">
    <property type="entry name" value="PROTEIN-METHIONINE-SULFOXIDE REDUCTASE HEME-BINDING SUBUNIT MSRQ"/>
    <property type="match status" value="1"/>
</dbReference>
<name>A0A327KD43_9BRAD</name>
<keyword evidence="7" id="KW-0288">FMN</keyword>
<feature type="transmembrane region" description="Helical" evidence="7">
    <location>
        <begin position="149"/>
        <end position="169"/>
    </location>
</feature>
<keyword evidence="5 7" id="KW-0408">Iron</keyword>
<evidence type="ECO:0000256" key="1">
    <source>
        <dbReference type="ARBA" id="ARBA00004141"/>
    </source>
</evidence>
<keyword evidence="7" id="KW-0285">Flavoprotein</keyword>
<protein>
    <recommendedName>
        <fullName evidence="7">Protein-methionine-sulfoxide reductase heme-binding subunit MsrQ</fullName>
    </recommendedName>
    <alternativeName>
        <fullName evidence="7">Flavocytochrome MsrQ</fullName>
    </alternativeName>
</protein>
<keyword evidence="7" id="KW-0349">Heme</keyword>
<dbReference type="GO" id="GO:0016679">
    <property type="term" value="F:oxidoreductase activity, acting on diphenols and related substances as donors"/>
    <property type="evidence" value="ECO:0007669"/>
    <property type="project" value="TreeGrafter"/>
</dbReference>
<dbReference type="Proteomes" id="UP000248863">
    <property type="component" value="Unassembled WGS sequence"/>
</dbReference>
<evidence type="ECO:0000256" key="7">
    <source>
        <dbReference type="HAMAP-Rule" id="MF_01207"/>
    </source>
</evidence>
<keyword evidence="4 7" id="KW-1133">Transmembrane helix</keyword>
<keyword evidence="7" id="KW-0249">Electron transport</keyword>
<dbReference type="HAMAP" id="MF_01207">
    <property type="entry name" value="MsrQ"/>
    <property type="match status" value="1"/>
</dbReference>
<dbReference type="GO" id="GO:0009055">
    <property type="term" value="F:electron transfer activity"/>
    <property type="evidence" value="ECO:0007669"/>
    <property type="project" value="UniProtKB-UniRule"/>
</dbReference>
<feature type="transmembrane region" description="Helical" evidence="7">
    <location>
        <begin position="206"/>
        <end position="227"/>
    </location>
</feature>
<comment type="caution">
    <text evidence="10">The sequence shown here is derived from an EMBL/GenBank/DDBJ whole genome shotgun (WGS) entry which is preliminary data.</text>
</comment>
<comment type="subunit">
    <text evidence="7">Heterodimer of a catalytic subunit (MsrP) and a heme-binding subunit (MsrQ).</text>
</comment>
<dbReference type="InterPro" id="IPR022837">
    <property type="entry name" value="MsrQ-like"/>
</dbReference>
<accession>A0A327KD43</accession>
<comment type="cofactor">
    <cofactor evidence="7">
        <name>FMN</name>
        <dbReference type="ChEBI" id="CHEBI:58210"/>
    </cofactor>
    <text evidence="7">Binds 1 FMN per subunit.</text>
</comment>
<dbReference type="OrthoDB" id="9788328at2"/>
<keyword evidence="2 7" id="KW-0813">Transport</keyword>
<dbReference type="GO" id="GO:0010181">
    <property type="term" value="F:FMN binding"/>
    <property type="evidence" value="ECO:0007669"/>
    <property type="project" value="UniProtKB-UniRule"/>
</dbReference>
<keyword evidence="7" id="KW-1003">Cell membrane</keyword>
<dbReference type="AlphaFoldDB" id="A0A327KD43"/>
<keyword evidence="3 7" id="KW-0812">Transmembrane</keyword>
<dbReference type="PANTHER" id="PTHR36964">
    <property type="entry name" value="PROTEIN-METHIONINE-SULFOXIDE REDUCTASE HEME-BINDING SUBUNIT MSRQ"/>
    <property type="match status" value="1"/>
</dbReference>
<organism evidence="10 11">
    <name type="scientific">Rhodoplanes elegans</name>
    <dbReference type="NCBI Taxonomy" id="29408"/>
    <lineage>
        <taxon>Bacteria</taxon>
        <taxon>Pseudomonadati</taxon>
        <taxon>Pseudomonadota</taxon>
        <taxon>Alphaproteobacteria</taxon>
        <taxon>Hyphomicrobiales</taxon>
        <taxon>Nitrobacteraceae</taxon>
        <taxon>Rhodoplanes</taxon>
    </lineage>
</organism>
<evidence type="ECO:0000256" key="2">
    <source>
        <dbReference type="ARBA" id="ARBA00022448"/>
    </source>
</evidence>
<dbReference type="RefSeq" id="WP_111358364.1">
    <property type="nucleotide sequence ID" value="NZ_NHSK01000092.1"/>
</dbReference>
<sequence>MPFLRERNGRWSAPKIVAFVLVWLPAVWLAWLTATGGLGPRPFNEAIHQTGSWAVRFLLLSLAVTPARRVFSAPKLILTRRTIGVAAFAYAALHLTLYCFDQKLDAVKIASEIALRVYLTIGFVAFLGLTALAITSTDGMVRRLGGPRWAALHRLAYPIAMLAILHFLMQTKLDITESIMMAGFLAWLLLYRVAYRTAGDLGPLRLGLLAIAAAIMTALGEAAWYGVTTGVDPTLVLTANLDVAFGLRPAAWVLVVGLAIAILAALRAIIPVGKIPSGKPLRGATDRRAPLPARATASPGAGGGTR</sequence>
<comment type="function">
    <text evidence="7">Part of the MsrPQ system that repairs oxidized periplasmic proteins containing methionine sulfoxide residues (Met-O), using respiratory chain electrons. Thus protects these proteins from oxidative-stress damage caused by reactive species of oxygen and chlorine generated by the host defense mechanisms. MsrPQ is essential for the maintenance of envelope integrity under bleach stress, rescuing a wide series of structurally unrelated periplasmic proteins from methionine oxidation. MsrQ provides electrons for reduction to the reductase catalytic subunit MsrP, using the quinone pool of the respiratory chain.</text>
</comment>
<dbReference type="GO" id="GO:0005886">
    <property type="term" value="C:plasma membrane"/>
    <property type="evidence" value="ECO:0007669"/>
    <property type="project" value="UniProtKB-SubCell"/>
</dbReference>
<feature type="transmembrane region" description="Helical" evidence="7">
    <location>
        <begin position="12"/>
        <end position="33"/>
    </location>
</feature>
<dbReference type="GO" id="GO:0020037">
    <property type="term" value="F:heme binding"/>
    <property type="evidence" value="ECO:0007669"/>
    <property type="project" value="UniProtKB-UniRule"/>
</dbReference>
<keyword evidence="11" id="KW-1185">Reference proteome</keyword>
<comment type="caution">
    <text evidence="7">Lacks conserved residue(s) required for the propagation of feature annotation.</text>
</comment>
<dbReference type="GO" id="GO:0030091">
    <property type="term" value="P:protein repair"/>
    <property type="evidence" value="ECO:0007669"/>
    <property type="project" value="UniProtKB-UniRule"/>
</dbReference>
<dbReference type="Pfam" id="PF01794">
    <property type="entry name" value="Ferric_reduct"/>
    <property type="match status" value="1"/>
</dbReference>
<evidence type="ECO:0000256" key="5">
    <source>
        <dbReference type="ARBA" id="ARBA00023004"/>
    </source>
</evidence>
<evidence type="ECO:0000259" key="9">
    <source>
        <dbReference type="Pfam" id="PF01794"/>
    </source>
</evidence>
<evidence type="ECO:0000313" key="11">
    <source>
        <dbReference type="Proteomes" id="UP000248863"/>
    </source>
</evidence>
<feature type="transmembrane region" description="Helical" evidence="7">
    <location>
        <begin position="175"/>
        <end position="194"/>
    </location>
</feature>
<evidence type="ECO:0000313" key="10">
    <source>
        <dbReference type="EMBL" id="RAI36690.1"/>
    </source>
</evidence>
<feature type="transmembrane region" description="Helical" evidence="7">
    <location>
        <begin position="250"/>
        <end position="270"/>
    </location>
</feature>
<feature type="transmembrane region" description="Helical" evidence="7">
    <location>
        <begin position="78"/>
        <end position="97"/>
    </location>
</feature>
<evidence type="ECO:0000256" key="4">
    <source>
        <dbReference type="ARBA" id="ARBA00022989"/>
    </source>
</evidence>
<feature type="domain" description="Ferric oxidoreductase" evidence="9">
    <location>
        <begin position="50"/>
        <end position="163"/>
    </location>
</feature>
<reference evidence="10 11" key="1">
    <citation type="submission" date="2017-07" db="EMBL/GenBank/DDBJ databases">
        <title>Draft Genome Sequences of Select Purple Nonsulfur Bacteria.</title>
        <authorList>
            <person name="Lasarre B."/>
            <person name="Mckinlay J.B."/>
        </authorList>
    </citation>
    <scope>NUCLEOTIDE SEQUENCE [LARGE SCALE GENOMIC DNA]</scope>
    <source>
        <strain evidence="10 11">DSM 11907</strain>
    </source>
</reference>
<evidence type="ECO:0000256" key="8">
    <source>
        <dbReference type="SAM" id="MobiDB-lite"/>
    </source>
</evidence>
<keyword evidence="6 7" id="KW-0472">Membrane</keyword>
<evidence type="ECO:0000256" key="3">
    <source>
        <dbReference type="ARBA" id="ARBA00022692"/>
    </source>
</evidence>
<evidence type="ECO:0000256" key="6">
    <source>
        <dbReference type="ARBA" id="ARBA00023136"/>
    </source>
</evidence>
<proteinExistence type="inferred from homology"/>
<feature type="transmembrane region" description="Helical" evidence="7">
    <location>
        <begin position="117"/>
        <end position="137"/>
    </location>
</feature>
<dbReference type="EMBL" id="NPEU01000209">
    <property type="protein sequence ID" value="RAI36690.1"/>
    <property type="molecule type" value="Genomic_DNA"/>
</dbReference>
<dbReference type="InterPro" id="IPR013130">
    <property type="entry name" value="Fe3_Rdtase_TM_dom"/>
</dbReference>
<comment type="cofactor">
    <cofactor evidence="7">
        <name>heme b</name>
        <dbReference type="ChEBI" id="CHEBI:60344"/>
    </cofactor>
    <text evidence="7">Binds 1 heme b (iron(II)-protoporphyrin IX) group per subunit.</text>
</comment>
<dbReference type="GO" id="GO:0046872">
    <property type="term" value="F:metal ion binding"/>
    <property type="evidence" value="ECO:0007669"/>
    <property type="project" value="UniProtKB-KW"/>
</dbReference>
<gene>
    <name evidence="7" type="primary">msrQ</name>
    <name evidence="10" type="ORF">CH338_17220</name>
</gene>
<feature type="transmembrane region" description="Helical" evidence="7">
    <location>
        <begin position="53"/>
        <end position="71"/>
    </location>
</feature>
<comment type="similarity">
    <text evidence="7">Belongs to the MsrQ family.</text>
</comment>
<comment type="subcellular location">
    <subcellularLocation>
        <location evidence="7">Cell membrane</location>
        <topology evidence="7">Multi-pass membrane protein</topology>
    </subcellularLocation>
    <subcellularLocation>
        <location evidence="1">Membrane</location>
        <topology evidence="1">Multi-pass membrane protein</topology>
    </subcellularLocation>
</comment>
<feature type="region of interest" description="Disordered" evidence="8">
    <location>
        <begin position="281"/>
        <end position="306"/>
    </location>
</feature>
<keyword evidence="7" id="KW-0479">Metal-binding</keyword>